<feature type="domain" description="PTS EIIB type-2" evidence="14">
    <location>
        <begin position="185"/>
        <end position="282"/>
    </location>
</feature>
<keyword evidence="7" id="KW-0808">Transferase</keyword>
<evidence type="ECO:0000259" key="13">
    <source>
        <dbReference type="PROSITE" id="PS51094"/>
    </source>
</evidence>
<dbReference type="PANTHER" id="PTHR30505">
    <property type="entry name" value="FRUCTOSE-LIKE PERMEASE"/>
    <property type="match status" value="1"/>
</dbReference>
<keyword evidence="5" id="KW-0597">Phosphoprotein</keyword>
<evidence type="ECO:0000256" key="4">
    <source>
        <dbReference type="ARBA" id="ARBA00022475"/>
    </source>
</evidence>
<feature type="transmembrane region" description="Helical" evidence="12">
    <location>
        <begin position="324"/>
        <end position="343"/>
    </location>
</feature>
<sequence length="646" mass="68162">MNNEIRIADLLKADTILFPLSASSKEAVLDELIEKLDEAGRLNSKEEMKQAILAREAQGSTGIGEGIAIPHAKTAAVKTPSIAYGFSKEGVDFDSLDNQKAHLFFMIAATENANQAHLETLALLSQMLMDEAFRQELTRAETKEQVLEIITRKEKEIQGENESVVESKELEEQLERQETSKKRPIKVVAVTACPTGIAHTYMAADALKKKAAELGIAIKVETNGSGGVKNKLSSQDIEEATAVIVAADKQVEMERFAGKIVIEVPVAAGIRNTEELLQNAVEQKGSIYRGGGTSYQDDIQEAKAEKKAKQPAFYKHLMNGVSNMLPFVVGGGIIIALSFMFGIKAADPNDPSFHPLAKVLMDIGGGTAFKLMIPVLAGFIAKSIADRPGFAPGMVGGLLAATSGSGFLGGIIAGFLAGYIVVGLKKVLAGLPESLEGIKPMLLYPLLGILLTGFVMVYVVSEPIAAANTALGDWLKNMGTGNAVILGVILGAMMAFDMGGPVNKAAFTFGIAMIAEGNYTPHAAIMAAGMTPPLGIALATTLFKKKFTTEERQAGKTAYVLGASFITEGAIPFAAADPTRVIPSLVVGSAVAGGLSMLFGCTLPAPHGGIFVLPVIGNWPLYLVSILAGTMVTALMLKVLKKDAVE</sequence>
<feature type="domain" description="PTS EIIC type-2" evidence="15">
    <location>
        <begin position="313"/>
        <end position="646"/>
    </location>
</feature>
<dbReference type="PROSITE" id="PS00372">
    <property type="entry name" value="PTS_EIIA_TYPE_2_HIS"/>
    <property type="match status" value="1"/>
</dbReference>
<dbReference type="Pfam" id="PF02302">
    <property type="entry name" value="PTS_IIB"/>
    <property type="match status" value="1"/>
</dbReference>
<keyword evidence="10 12" id="KW-1133">Transmembrane helix</keyword>
<comment type="subcellular location">
    <subcellularLocation>
        <location evidence="1">Cell inner membrane</location>
        <topology evidence="1">Multi-pass membrane protein</topology>
    </subcellularLocation>
    <subcellularLocation>
        <location evidence="2">Cytoplasm</location>
    </subcellularLocation>
</comment>
<dbReference type="GO" id="GO:0005886">
    <property type="term" value="C:plasma membrane"/>
    <property type="evidence" value="ECO:0007669"/>
    <property type="project" value="UniProtKB-SubCell"/>
</dbReference>
<evidence type="ECO:0000256" key="2">
    <source>
        <dbReference type="ARBA" id="ARBA00004496"/>
    </source>
</evidence>
<dbReference type="EMBL" id="CP018145">
    <property type="protein sequence ID" value="ASJ56489.1"/>
    <property type="molecule type" value="Genomic_DNA"/>
</dbReference>
<name>A0A220MP35_9BACL</name>
<dbReference type="GO" id="GO:0005351">
    <property type="term" value="F:carbohydrate:proton symporter activity"/>
    <property type="evidence" value="ECO:0007669"/>
    <property type="project" value="InterPro"/>
</dbReference>
<dbReference type="CDD" id="cd00211">
    <property type="entry name" value="PTS_IIA_fru"/>
    <property type="match status" value="1"/>
</dbReference>
<evidence type="ECO:0000256" key="9">
    <source>
        <dbReference type="ARBA" id="ARBA00022692"/>
    </source>
</evidence>
<dbReference type="InterPro" id="IPR016152">
    <property type="entry name" value="PTrfase/Anion_transptr"/>
</dbReference>
<feature type="transmembrane region" description="Helical" evidence="12">
    <location>
        <begin position="363"/>
        <end position="385"/>
    </location>
</feature>
<dbReference type="SUPFAM" id="SSF52794">
    <property type="entry name" value="PTS system IIB component-like"/>
    <property type="match status" value="1"/>
</dbReference>
<keyword evidence="4" id="KW-1003">Cell membrane</keyword>
<organism evidence="16 17">
    <name type="scientific">Brevibacillus formosus</name>
    <dbReference type="NCBI Taxonomy" id="54913"/>
    <lineage>
        <taxon>Bacteria</taxon>
        <taxon>Bacillati</taxon>
        <taxon>Bacillota</taxon>
        <taxon>Bacilli</taxon>
        <taxon>Bacillales</taxon>
        <taxon>Paenibacillaceae</taxon>
        <taxon>Brevibacillus</taxon>
    </lineage>
</organism>
<dbReference type="InterPro" id="IPR013014">
    <property type="entry name" value="PTS_EIIC_2"/>
</dbReference>
<dbReference type="InterPro" id="IPR036095">
    <property type="entry name" value="PTS_EIIB-like_sf"/>
</dbReference>
<dbReference type="FunFam" id="3.40.930.10:FF:000009">
    <property type="entry name" value="PTS system, fructose specific IIABC component"/>
    <property type="match status" value="1"/>
</dbReference>
<feature type="transmembrane region" description="Helical" evidence="12">
    <location>
        <begin position="442"/>
        <end position="460"/>
    </location>
</feature>
<keyword evidence="6" id="KW-0762">Sugar transport</keyword>
<dbReference type="KEGG" id="bfm:BP422_24745"/>
<evidence type="ECO:0000259" key="14">
    <source>
        <dbReference type="PROSITE" id="PS51099"/>
    </source>
</evidence>
<dbReference type="InterPro" id="IPR002178">
    <property type="entry name" value="PTS_EIIA_type-2_dom"/>
</dbReference>
<feature type="transmembrane region" description="Helical" evidence="12">
    <location>
        <begin position="397"/>
        <end position="422"/>
    </location>
</feature>
<evidence type="ECO:0000256" key="12">
    <source>
        <dbReference type="SAM" id="Phobius"/>
    </source>
</evidence>
<reference evidence="16 17" key="1">
    <citation type="submission" date="2016-11" db="EMBL/GenBank/DDBJ databases">
        <authorList>
            <person name="Jaros S."/>
            <person name="Januszkiewicz K."/>
            <person name="Wedrychowicz H."/>
        </authorList>
    </citation>
    <scope>NUCLEOTIDE SEQUENCE [LARGE SCALE GENOMIC DNA]</scope>
    <source>
        <strain evidence="16 17">NF2</strain>
    </source>
</reference>
<evidence type="ECO:0000256" key="7">
    <source>
        <dbReference type="ARBA" id="ARBA00022679"/>
    </source>
</evidence>
<keyword evidence="9 12" id="KW-0812">Transmembrane</keyword>
<feature type="transmembrane region" description="Helical" evidence="12">
    <location>
        <begin position="581"/>
        <end position="599"/>
    </location>
</feature>
<dbReference type="InterPro" id="IPR006327">
    <property type="entry name" value="PTS_IIC_fruc"/>
</dbReference>
<gene>
    <name evidence="16" type="ORF">BP422_24745</name>
</gene>
<dbReference type="Pfam" id="PF00359">
    <property type="entry name" value="PTS_EIIA_2"/>
    <property type="match status" value="1"/>
</dbReference>
<evidence type="ECO:0000256" key="3">
    <source>
        <dbReference type="ARBA" id="ARBA00022448"/>
    </source>
</evidence>
<dbReference type="PROSITE" id="PS51099">
    <property type="entry name" value="PTS_EIIB_TYPE_2"/>
    <property type="match status" value="1"/>
</dbReference>
<dbReference type="CDD" id="cd05569">
    <property type="entry name" value="PTS_IIB_fructose"/>
    <property type="match status" value="1"/>
</dbReference>
<keyword evidence="11 12" id="KW-0472">Membrane</keyword>
<feature type="transmembrane region" description="Helical" evidence="12">
    <location>
        <begin position="522"/>
        <end position="543"/>
    </location>
</feature>
<dbReference type="SUPFAM" id="SSF55804">
    <property type="entry name" value="Phoshotransferase/anion transport protein"/>
    <property type="match status" value="1"/>
</dbReference>
<accession>A0A220MP35</accession>
<dbReference type="Proteomes" id="UP000197781">
    <property type="component" value="Chromosome"/>
</dbReference>
<dbReference type="GO" id="GO:0005737">
    <property type="term" value="C:cytoplasm"/>
    <property type="evidence" value="ECO:0007669"/>
    <property type="project" value="UniProtKB-SubCell"/>
</dbReference>
<evidence type="ECO:0000259" key="15">
    <source>
        <dbReference type="PROSITE" id="PS51104"/>
    </source>
</evidence>
<dbReference type="InterPro" id="IPR003501">
    <property type="entry name" value="PTS_EIIB_2/3"/>
</dbReference>
<protein>
    <submittedName>
        <fullName evidence="16">PTS fructose transporter subunit IIA</fullName>
    </submittedName>
</protein>
<dbReference type="FunFam" id="3.40.50.2300:FF:000014">
    <property type="entry name" value="PTS system fructose-like transporter subunit IIB"/>
    <property type="match status" value="1"/>
</dbReference>
<dbReference type="Gene3D" id="3.40.50.2300">
    <property type="match status" value="1"/>
</dbReference>
<dbReference type="PANTHER" id="PTHR30505:SF28">
    <property type="entry name" value="PTS SYSTEM 2-O-ALPHA-MANNOSYL-D-GLYCERATE-SPECIFIC EIIABC COMPONENT"/>
    <property type="match status" value="1"/>
</dbReference>
<evidence type="ECO:0000313" key="17">
    <source>
        <dbReference type="Proteomes" id="UP000197781"/>
    </source>
</evidence>
<dbReference type="Gene3D" id="3.40.930.10">
    <property type="entry name" value="Mannitol-specific EII, Chain A"/>
    <property type="match status" value="1"/>
</dbReference>
<dbReference type="GO" id="GO:0022877">
    <property type="term" value="F:protein-N(PI)-phosphohistidine-fructose phosphotransferase system transporter activity"/>
    <property type="evidence" value="ECO:0007669"/>
    <property type="project" value="InterPro"/>
</dbReference>
<evidence type="ECO:0000256" key="10">
    <source>
        <dbReference type="ARBA" id="ARBA00022989"/>
    </source>
</evidence>
<dbReference type="InterPro" id="IPR013011">
    <property type="entry name" value="PTS_EIIB_2"/>
</dbReference>
<dbReference type="NCBIfam" id="TIGR00829">
    <property type="entry name" value="FRU"/>
    <property type="match status" value="1"/>
</dbReference>
<keyword evidence="3" id="KW-0813">Transport</keyword>
<dbReference type="NCBIfam" id="TIGR01427">
    <property type="entry name" value="PTS_IIC_fructo"/>
    <property type="match status" value="1"/>
</dbReference>
<dbReference type="PROSITE" id="PS51104">
    <property type="entry name" value="PTS_EIIC_TYPE_2"/>
    <property type="match status" value="1"/>
</dbReference>
<dbReference type="PROSITE" id="PS51094">
    <property type="entry name" value="PTS_EIIA_TYPE_2"/>
    <property type="match status" value="1"/>
</dbReference>
<dbReference type="InterPro" id="IPR003353">
    <property type="entry name" value="PTS_IIB_fruc"/>
</dbReference>
<dbReference type="GO" id="GO:0090563">
    <property type="term" value="F:protein-phosphocysteine-sugar phosphotransferase activity"/>
    <property type="evidence" value="ECO:0007669"/>
    <property type="project" value="TreeGrafter"/>
</dbReference>
<evidence type="ECO:0000256" key="8">
    <source>
        <dbReference type="ARBA" id="ARBA00022683"/>
    </source>
</evidence>
<feature type="domain" description="PTS EIIA type-2" evidence="13">
    <location>
        <begin position="9"/>
        <end position="153"/>
    </location>
</feature>
<dbReference type="RefSeq" id="WP_088910063.1">
    <property type="nucleotide sequence ID" value="NZ_CP018145.1"/>
</dbReference>
<evidence type="ECO:0000256" key="1">
    <source>
        <dbReference type="ARBA" id="ARBA00004429"/>
    </source>
</evidence>
<evidence type="ECO:0000256" key="6">
    <source>
        <dbReference type="ARBA" id="ARBA00022597"/>
    </source>
</evidence>
<dbReference type="InterPro" id="IPR004715">
    <property type="entry name" value="PTS_IIA_fruc"/>
</dbReference>
<dbReference type="NCBIfam" id="TIGR00848">
    <property type="entry name" value="fruA"/>
    <property type="match status" value="1"/>
</dbReference>
<proteinExistence type="predicted"/>
<dbReference type="AlphaFoldDB" id="A0A220MP35"/>
<feature type="transmembrane region" description="Helical" evidence="12">
    <location>
        <begin position="619"/>
        <end position="640"/>
    </location>
</feature>
<feature type="transmembrane region" description="Helical" evidence="12">
    <location>
        <begin position="481"/>
        <end position="502"/>
    </location>
</feature>
<dbReference type="InterPro" id="IPR050864">
    <property type="entry name" value="Bacterial_PTS_Sugar_Transport"/>
</dbReference>
<evidence type="ECO:0000256" key="11">
    <source>
        <dbReference type="ARBA" id="ARBA00023136"/>
    </source>
</evidence>
<evidence type="ECO:0000313" key="16">
    <source>
        <dbReference type="EMBL" id="ASJ56489.1"/>
    </source>
</evidence>
<keyword evidence="8" id="KW-0598">Phosphotransferase system</keyword>
<evidence type="ECO:0000256" key="5">
    <source>
        <dbReference type="ARBA" id="ARBA00022553"/>
    </source>
</evidence>
<dbReference type="GO" id="GO:0009401">
    <property type="term" value="P:phosphoenolpyruvate-dependent sugar phosphotransferase system"/>
    <property type="evidence" value="ECO:0007669"/>
    <property type="project" value="UniProtKB-KW"/>
</dbReference>